<dbReference type="GO" id="GO:0005634">
    <property type="term" value="C:nucleus"/>
    <property type="evidence" value="ECO:0007669"/>
    <property type="project" value="InterPro"/>
</dbReference>
<name>A0A1D6IYZ6_MAIZE</name>
<dbReference type="SUPFAM" id="SSF103612">
    <property type="entry name" value="SBT domain"/>
    <property type="match status" value="1"/>
</dbReference>
<evidence type="ECO:0000256" key="4">
    <source>
        <dbReference type="PROSITE-ProRule" id="PRU00470"/>
    </source>
</evidence>
<dbReference type="STRING" id="4577.A0A1D6IYZ6"/>
<dbReference type="PROSITE" id="PS51141">
    <property type="entry name" value="ZF_SBP"/>
    <property type="match status" value="1"/>
</dbReference>
<dbReference type="InterPro" id="IPR044817">
    <property type="entry name" value="SBP-like"/>
</dbReference>
<protein>
    <submittedName>
        <fullName evidence="5">Squamosa promoter-binding-like protein 18</fullName>
    </submittedName>
</protein>
<evidence type="ECO:0000256" key="2">
    <source>
        <dbReference type="ARBA" id="ARBA00022771"/>
    </source>
</evidence>
<dbReference type="Gene3D" id="4.10.1100.10">
    <property type="entry name" value="Transcription factor, SBP-box domain"/>
    <property type="match status" value="1"/>
</dbReference>
<organism evidence="5">
    <name type="scientific">Zea mays</name>
    <name type="common">Maize</name>
    <dbReference type="NCBI Taxonomy" id="4577"/>
    <lineage>
        <taxon>Eukaryota</taxon>
        <taxon>Viridiplantae</taxon>
        <taxon>Streptophyta</taxon>
        <taxon>Embryophyta</taxon>
        <taxon>Tracheophyta</taxon>
        <taxon>Spermatophyta</taxon>
        <taxon>Magnoliopsida</taxon>
        <taxon>Liliopsida</taxon>
        <taxon>Poales</taxon>
        <taxon>Poaceae</taxon>
        <taxon>PACMAD clade</taxon>
        <taxon>Panicoideae</taxon>
        <taxon>Andropogonodae</taxon>
        <taxon>Andropogoneae</taxon>
        <taxon>Tripsacinae</taxon>
        <taxon>Zea</taxon>
    </lineage>
</organism>
<dbReference type="Pfam" id="PF03110">
    <property type="entry name" value="SBP"/>
    <property type="match status" value="1"/>
</dbReference>
<dbReference type="GO" id="GO:0008270">
    <property type="term" value="F:zinc ion binding"/>
    <property type="evidence" value="ECO:0007669"/>
    <property type="project" value="UniProtKB-KW"/>
</dbReference>
<keyword evidence="1" id="KW-0479">Metal-binding</keyword>
<dbReference type="GO" id="GO:0003677">
    <property type="term" value="F:DNA binding"/>
    <property type="evidence" value="ECO:0007669"/>
    <property type="project" value="InterPro"/>
</dbReference>
<dbReference type="EMBL" id="CM000786">
    <property type="protein sequence ID" value="AQK41095.1"/>
    <property type="molecule type" value="Genomic_DNA"/>
</dbReference>
<reference evidence="5" key="1">
    <citation type="submission" date="2015-12" db="EMBL/GenBank/DDBJ databases">
        <title>Update maize B73 reference genome by single molecule sequencing technologies.</title>
        <authorList>
            <consortium name="Maize Genome Sequencing Project"/>
            <person name="Ware D."/>
        </authorList>
    </citation>
    <scope>NUCLEOTIDE SEQUENCE</scope>
    <source>
        <tissue evidence="5">Seedling</tissue>
    </source>
</reference>
<dbReference type="InterPro" id="IPR036893">
    <property type="entry name" value="SBP_sf"/>
</dbReference>
<evidence type="ECO:0000256" key="1">
    <source>
        <dbReference type="ARBA" id="ARBA00022723"/>
    </source>
</evidence>
<keyword evidence="2 4" id="KW-0863">Zinc-finger</keyword>
<sequence length="165" mass="18631">MKRPRLRPGGAGGAQCPSCAVDGCKADLSKCRDYHRRHKVCETHSKTPIVVVTGREMRFCQQCSSWCFLMYFAEVPLSFARRPRACPVMHLIYLATIDSAEKHDPPKRAITFRGLLQSSYIRGESRFFDHGPVYNLFMAKVGSVHHRRSNLTLIMISSAEGTVID</sequence>
<dbReference type="InterPro" id="IPR004333">
    <property type="entry name" value="SBP_dom"/>
</dbReference>
<dbReference type="InParanoid" id="A0A1D6IYZ6"/>
<keyword evidence="3" id="KW-0862">Zinc</keyword>
<dbReference type="AlphaFoldDB" id="A0A1D6IYZ6"/>
<dbReference type="PANTHER" id="PTHR31251:SF208">
    <property type="entry name" value="SQUAMOSA PROMOTER-BINDING-LIKE PROTEIN 18"/>
    <property type="match status" value="1"/>
</dbReference>
<evidence type="ECO:0000256" key="3">
    <source>
        <dbReference type="ARBA" id="ARBA00022833"/>
    </source>
</evidence>
<gene>
    <name evidence="5" type="ORF">ZEAMMB73_Zm00001d024384</name>
</gene>
<evidence type="ECO:0000313" key="5">
    <source>
        <dbReference type="EMBL" id="AQK41095.1"/>
    </source>
</evidence>
<dbReference type="PANTHER" id="PTHR31251">
    <property type="entry name" value="SQUAMOSA PROMOTER-BINDING-LIKE PROTEIN 4"/>
    <property type="match status" value="1"/>
</dbReference>
<proteinExistence type="predicted"/>
<accession>A0A1D6IYZ6</accession>
<dbReference type="SMR" id="A0A1D6IYZ6"/>